<dbReference type="OrthoDB" id="3648173at2759"/>
<dbReference type="GO" id="GO:0016020">
    <property type="term" value="C:membrane"/>
    <property type="evidence" value="ECO:0007669"/>
    <property type="project" value="UniProtKB-SubCell"/>
</dbReference>
<dbReference type="AlphaFoldDB" id="A0A1Y1ZGN4"/>
<evidence type="ECO:0000313" key="9">
    <source>
        <dbReference type="Proteomes" id="UP000193144"/>
    </source>
</evidence>
<comment type="similarity">
    <text evidence="5">Belongs to the SAT4 family.</text>
</comment>
<organism evidence="8 9">
    <name type="scientific">Clohesyomyces aquaticus</name>
    <dbReference type="NCBI Taxonomy" id="1231657"/>
    <lineage>
        <taxon>Eukaryota</taxon>
        <taxon>Fungi</taxon>
        <taxon>Dikarya</taxon>
        <taxon>Ascomycota</taxon>
        <taxon>Pezizomycotina</taxon>
        <taxon>Dothideomycetes</taxon>
        <taxon>Pleosporomycetidae</taxon>
        <taxon>Pleosporales</taxon>
        <taxon>Lindgomycetaceae</taxon>
        <taxon>Clohesyomyces</taxon>
    </lineage>
</organism>
<evidence type="ECO:0000313" key="8">
    <source>
        <dbReference type="EMBL" id="ORY09412.1"/>
    </source>
</evidence>
<comment type="subcellular location">
    <subcellularLocation>
        <location evidence="1">Membrane</location>
        <topology evidence="1">Multi-pass membrane protein</topology>
    </subcellularLocation>
</comment>
<evidence type="ECO:0000256" key="3">
    <source>
        <dbReference type="ARBA" id="ARBA00022989"/>
    </source>
</evidence>
<keyword evidence="2 6" id="KW-0812">Transmembrane</keyword>
<dbReference type="PANTHER" id="PTHR33048">
    <property type="entry name" value="PTH11-LIKE INTEGRAL MEMBRANE PROTEIN (AFU_ORTHOLOGUE AFUA_5G11245)"/>
    <property type="match status" value="1"/>
</dbReference>
<keyword evidence="3 6" id="KW-1133">Transmembrane helix</keyword>
<gene>
    <name evidence="8" type="ORF">BCR34DRAFT_568358</name>
</gene>
<dbReference type="EMBL" id="MCFA01000086">
    <property type="protein sequence ID" value="ORY09412.1"/>
    <property type="molecule type" value="Genomic_DNA"/>
</dbReference>
<sequence>MVGQAKYGWDRHGWEIPVELISTSIVLSSVAKLLFTCCASFTRLSFLFFYYRLTKPLDMRRFQMLLCVAISLVLGILVAAFFSIFLLCSPVQAYWTFPPIPGSKCIRELPVQLTMGSLHTFADFVVTVLPIPIIMKLQMSRSKRVGTLSMLSLGFAITAAGCVRTYYSWYASTGNHDLAWDSWFLAVAVLAEVNLGLMCCCAPTIRVLIAKRVAPVLNSGLAKLSSSRQKGNSVSSESYTEKKDDLANIKLPGLMLDSGRPGAC</sequence>
<reference evidence="8 9" key="1">
    <citation type="submission" date="2016-07" db="EMBL/GenBank/DDBJ databases">
        <title>Pervasive Adenine N6-methylation of Active Genes in Fungi.</title>
        <authorList>
            <consortium name="DOE Joint Genome Institute"/>
            <person name="Mondo S.J."/>
            <person name="Dannebaum R.O."/>
            <person name="Kuo R.C."/>
            <person name="Labutti K."/>
            <person name="Haridas S."/>
            <person name="Kuo A."/>
            <person name="Salamov A."/>
            <person name="Ahrendt S.R."/>
            <person name="Lipzen A."/>
            <person name="Sullivan W."/>
            <person name="Andreopoulos W.B."/>
            <person name="Clum A."/>
            <person name="Lindquist E."/>
            <person name="Daum C."/>
            <person name="Ramamoorthy G.K."/>
            <person name="Gryganskyi A."/>
            <person name="Culley D."/>
            <person name="Magnuson J.K."/>
            <person name="James T.Y."/>
            <person name="O'Malley M.A."/>
            <person name="Stajich J.E."/>
            <person name="Spatafora J.W."/>
            <person name="Visel A."/>
            <person name="Grigoriev I.V."/>
        </authorList>
    </citation>
    <scope>NUCLEOTIDE SEQUENCE [LARGE SCALE GENOMIC DNA]</scope>
    <source>
        <strain evidence="8 9">CBS 115471</strain>
    </source>
</reference>
<dbReference type="Proteomes" id="UP000193144">
    <property type="component" value="Unassembled WGS sequence"/>
</dbReference>
<accession>A0A1Y1ZGN4</accession>
<dbReference type="STRING" id="1231657.A0A1Y1ZGN4"/>
<protein>
    <recommendedName>
        <fullName evidence="7">Rhodopsin domain-containing protein</fullName>
    </recommendedName>
</protein>
<name>A0A1Y1ZGN4_9PLEO</name>
<feature type="transmembrane region" description="Helical" evidence="6">
    <location>
        <begin position="115"/>
        <end position="135"/>
    </location>
</feature>
<proteinExistence type="inferred from homology"/>
<evidence type="ECO:0000256" key="4">
    <source>
        <dbReference type="ARBA" id="ARBA00023136"/>
    </source>
</evidence>
<dbReference type="InterPro" id="IPR049326">
    <property type="entry name" value="Rhodopsin_dom_fungi"/>
</dbReference>
<dbReference type="PANTHER" id="PTHR33048:SF129">
    <property type="entry name" value="INTEGRAL MEMBRANE PROTEIN-RELATED"/>
    <property type="match status" value="1"/>
</dbReference>
<evidence type="ECO:0000259" key="7">
    <source>
        <dbReference type="Pfam" id="PF20684"/>
    </source>
</evidence>
<feature type="transmembrane region" description="Helical" evidence="6">
    <location>
        <begin position="147"/>
        <end position="170"/>
    </location>
</feature>
<dbReference type="Pfam" id="PF20684">
    <property type="entry name" value="Fung_rhodopsin"/>
    <property type="match status" value="1"/>
</dbReference>
<feature type="domain" description="Rhodopsin" evidence="7">
    <location>
        <begin position="3"/>
        <end position="210"/>
    </location>
</feature>
<keyword evidence="9" id="KW-1185">Reference proteome</keyword>
<feature type="transmembrane region" description="Helical" evidence="6">
    <location>
        <begin position="65"/>
        <end position="95"/>
    </location>
</feature>
<keyword evidence="4 6" id="KW-0472">Membrane</keyword>
<evidence type="ECO:0000256" key="1">
    <source>
        <dbReference type="ARBA" id="ARBA00004141"/>
    </source>
</evidence>
<feature type="transmembrane region" description="Helical" evidence="6">
    <location>
        <begin position="182"/>
        <end position="209"/>
    </location>
</feature>
<evidence type="ECO:0000256" key="5">
    <source>
        <dbReference type="ARBA" id="ARBA00038359"/>
    </source>
</evidence>
<evidence type="ECO:0000256" key="6">
    <source>
        <dbReference type="SAM" id="Phobius"/>
    </source>
</evidence>
<dbReference type="InterPro" id="IPR052337">
    <property type="entry name" value="SAT4-like"/>
</dbReference>
<evidence type="ECO:0000256" key="2">
    <source>
        <dbReference type="ARBA" id="ARBA00022692"/>
    </source>
</evidence>
<comment type="caution">
    <text evidence="8">The sequence shown here is derived from an EMBL/GenBank/DDBJ whole genome shotgun (WGS) entry which is preliminary data.</text>
</comment>